<keyword evidence="3" id="KW-1185">Reference proteome</keyword>
<feature type="compositionally biased region" description="Pro residues" evidence="1">
    <location>
        <begin position="170"/>
        <end position="186"/>
    </location>
</feature>
<reference evidence="2" key="1">
    <citation type="journal article" date="2020" name="Stud. Mycol.">
        <title>101 Dothideomycetes genomes: a test case for predicting lifestyles and emergence of pathogens.</title>
        <authorList>
            <person name="Haridas S."/>
            <person name="Albert R."/>
            <person name="Binder M."/>
            <person name="Bloem J."/>
            <person name="Labutti K."/>
            <person name="Salamov A."/>
            <person name="Andreopoulos B."/>
            <person name="Baker S."/>
            <person name="Barry K."/>
            <person name="Bills G."/>
            <person name="Bluhm B."/>
            <person name="Cannon C."/>
            <person name="Castanera R."/>
            <person name="Culley D."/>
            <person name="Daum C."/>
            <person name="Ezra D."/>
            <person name="Gonzalez J."/>
            <person name="Henrissat B."/>
            <person name="Kuo A."/>
            <person name="Liang C."/>
            <person name="Lipzen A."/>
            <person name="Lutzoni F."/>
            <person name="Magnuson J."/>
            <person name="Mondo S."/>
            <person name="Nolan M."/>
            <person name="Ohm R."/>
            <person name="Pangilinan J."/>
            <person name="Park H.-J."/>
            <person name="Ramirez L."/>
            <person name="Alfaro M."/>
            <person name="Sun H."/>
            <person name="Tritt A."/>
            <person name="Yoshinaga Y."/>
            <person name="Zwiers L.-H."/>
            <person name="Turgeon B."/>
            <person name="Goodwin S."/>
            <person name="Spatafora J."/>
            <person name="Crous P."/>
            <person name="Grigoriev I."/>
        </authorList>
    </citation>
    <scope>NUCLEOTIDE SEQUENCE</scope>
    <source>
        <strain evidence="2">CBS 123094</strain>
    </source>
</reference>
<evidence type="ECO:0000313" key="3">
    <source>
        <dbReference type="Proteomes" id="UP000799779"/>
    </source>
</evidence>
<dbReference type="EMBL" id="ML977584">
    <property type="protein sequence ID" value="KAF2001200.1"/>
    <property type="molecule type" value="Genomic_DNA"/>
</dbReference>
<evidence type="ECO:0000256" key="1">
    <source>
        <dbReference type="SAM" id="MobiDB-lite"/>
    </source>
</evidence>
<proteinExistence type="predicted"/>
<dbReference type="Proteomes" id="UP000799779">
    <property type="component" value="Unassembled WGS sequence"/>
</dbReference>
<organism evidence="2 3">
    <name type="scientific">Amniculicola lignicola CBS 123094</name>
    <dbReference type="NCBI Taxonomy" id="1392246"/>
    <lineage>
        <taxon>Eukaryota</taxon>
        <taxon>Fungi</taxon>
        <taxon>Dikarya</taxon>
        <taxon>Ascomycota</taxon>
        <taxon>Pezizomycotina</taxon>
        <taxon>Dothideomycetes</taxon>
        <taxon>Pleosporomycetidae</taxon>
        <taxon>Pleosporales</taxon>
        <taxon>Amniculicolaceae</taxon>
        <taxon>Amniculicola</taxon>
    </lineage>
</organism>
<name>A0A6A5WH23_9PLEO</name>
<evidence type="ECO:0000313" key="2">
    <source>
        <dbReference type="EMBL" id="KAF2001200.1"/>
    </source>
</evidence>
<gene>
    <name evidence="2" type="ORF">P154DRAFT_575270</name>
</gene>
<protein>
    <submittedName>
        <fullName evidence="2">Uncharacterized protein</fullName>
    </submittedName>
</protein>
<accession>A0A6A5WH23</accession>
<sequence>MQAAPGDAAAEWLQQTTWGGDAGRTVAGRAWAPAGANSAVFWKHPSALCMGRGGPWWAMEGAVLRVRLADAHLLPFWLCPGVRPVWGGRVLARDVGLQQRQGQCRGIEIAPARRVVAEGGTHDELIMCQARAALAGGFLRCGGRPQEATSANANNAREELAGHSSSGLRPPSPPPPQRPASPPPSVPMQAAERGQTRNCQWPRAQRLPPAGRWCYRDGHCAQRASKDCPPATRGIANKRCPARTQTRLAQRVKNGDTGCHCSHGRATRGPAPSCPAAPLIRPAY</sequence>
<feature type="region of interest" description="Disordered" evidence="1">
    <location>
        <begin position="158"/>
        <end position="198"/>
    </location>
</feature>
<dbReference type="AlphaFoldDB" id="A0A6A5WH23"/>